<dbReference type="Pfam" id="PF02596">
    <property type="entry name" value="DUF169"/>
    <property type="match status" value="1"/>
</dbReference>
<dbReference type="Proteomes" id="UP000184694">
    <property type="component" value="Unassembled WGS sequence"/>
</dbReference>
<dbReference type="RefSeq" id="WP_074215621.1">
    <property type="nucleotide sequence ID" value="NZ_FSRG01000003.1"/>
</dbReference>
<organism evidence="1 2">
    <name type="scientific">Halodesulfovibrio marinisediminis DSM 17456</name>
    <dbReference type="NCBI Taxonomy" id="1121457"/>
    <lineage>
        <taxon>Bacteria</taxon>
        <taxon>Pseudomonadati</taxon>
        <taxon>Thermodesulfobacteriota</taxon>
        <taxon>Desulfovibrionia</taxon>
        <taxon>Desulfovibrionales</taxon>
        <taxon>Desulfovibrionaceae</taxon>
        <taxon>Halodesulfovibrio</taxon>
    </lineage>
</organism>
<accession>A0A1N6E810</accession>
<evidence type="ECO:0000313" key="2">
    <source>
        <dbReference type="Proteomes" id="UP000184694"/>
    </source>
</evidence>
<reference evidence="2" key="1">
    <citation type="submission" date="2016-11" db="EMBL/GenBank/DDBJ databases">
        <authorList>
            <person name="Varghese N."/>
            <person name="Submissions S."/>
        </authorList>
    </citation>
    <scope>NUCLEOTIDE SEQUENCE [LARGE SCALE GENOMIC DNA]</scope>
    <source>
        <strain evidence="2">DSM 17456</strain>
    </source>
</reference>
<protein>
    <submittedName>
        <fullName evidence="1">Uncharacterized ArCR, COG2043</fullName>
    </submittedName>
</protein>
<dbReference type="STRING" id="1121457.SAMN02745161_0781"/>
<gene>
    <name evidence="1" type="ORF">SAMN02745161_0781</name>
</gene>
<dbReference type="AlphaFoldDB" id="A0A1N6E810"/>
<evidence type="ECO:0000313" key="1">
    <source>
        <dbReference type="EMBL" id="SIN79160.1"/>
    </source>
</evidence>
<dbReference type="InterPro" id="IPR003748">
    <property type="entry name" value="DUF169"/>
</dbReference>
<dbReference type="EMBL" id="FSRG01000003">
    <property type="protein sequence ID" value="SIN79160.1"/>
    <property type="molecule type" value="Genomic_DNA"/>
</dbReference>
<name>A0A1N6E810_9BACT</name>
<keyword evidence="2" id="KW-1185">Reference proteome</keyword>
<proteinExistence type="predicted"/>
<sequence length="269" mass="29900">MKSLIASHLKSEMNPIALLRSNVRPKEALQPKAGKYCCVMSLMAQVIAHGATAVFDRETYGCPGAVAGLGMGTAYTTAMGGADTFEAFFSKGQESARDPEKYQAIIDQAPAHLRRKLTIGERFHCSPEKARSWFSNELPIYDFEEQYRIVKPLSEVEEHEQPDSVVFVVNPLQLSGLITLTGSIYPGLLNIMAPQGASCQMIGAYVFQQAEQDVPRPVLGFTDLAARKHTRKTIPEDYLTYAVPWNLFLELEREAQDGIFVSPIWLDLQ</sequence>
<dbReference type="OrthoDB" id="9779322at2"/>